<evidence type="ECO:0000256" key="2">
    <source>
        <dbReference type="ARBA" id="ARBA00022692"/>
    </source>
</evidence>
<evidence type="ECO:0000256" key="3">
    <source>
        <dbReference type="ARBA" id="ARBA00022741"/>
    </source>
</evidence>
<dbReference type="Gene3D" id="1.20.1560.10">
    <property type="entry name" value="ABC transporter type 1, transmembrane domain"/>
    <property type="match status" value="1"/>
</dbReference>
<feature type="transmembrane region" description="Helical" evidence="7">
    <location>
        <begin position="128"/>
        <end position="152"/>
    </location>
</feature>
<dbReference type="SUPFAM" id="SSF90123">
    <property type="entry name" value="ABC transporter transmembrane region"/>
    <property type="match status" value="1"/>
</dbReference>
<dbReference type="EMBL" id="FQXP01000011">
    <property type="protein sequence ID" value="SHI07264.1"/>
    <property type="molecule type" value="Genomic_DNA"/>
</dbReference>
<keyword evidence="4" id="KW-0067">ATP-binding</keyword>
<feature type="transmembrane region" description="Helical" evidence="7">
    <location>
        <begin position="244"/>
        <end position="263"/>
    </location>
</feature>
<comment type="subcellular location">
    <subcellularLocation>
        <location evidence="1">Cell membrane</location>
        <topology evidence="1">Multi-pass membrane protein</topology>
    </subcellularLocation>
</comment>
<dbReference type="InterPro" id="IPR003593">
    <property type="entry name" value="AAA+_ATPase"/>
</dbReference>
<dbReference type="Pfam" id="PF00005">
    <property type="entry name" value="ABC_tran"/>
    <property type="match status" value="1"/>
</dbReference>
<evidence type="ECO:0000256" key="4">
    <source>
        <dbReference type="ARBA" id="ARBA00022840"/>
    </source>
</evidence>
<evidence type="ECO:0000313" key="10">
    <source>
        <dbReference type="EMBL" id="SHI07264.1"/>
    </source>
</evidence>
<dbReference type="AlphaFoldDB" id="A0A1M5Y623"/>
<dbReference type="PROSITE" id="PS50893">
    <property type="entry name" value="ABC_TRANSPORTER_2"/>
    <property type="match status" value="1"/>
</dbReference>
<dbReference type="InterPro" id="IPR003439">
    <property type="entry name" value="ABC_transporter-like_ATP-bd"/>
</dbReference>
<dbReference type="InterPro" id="IPR027417">
    <property type="entry name" value="P-loop_NTPase"/>
</dbReference>
<feature type="transmembrane region" description="Helical" evidence="7">
    <location>
        <begin position="158"/>
        <end position="176"/>
    </location>
</feature>
<dbReference type="Proteomes" id="UP000184526">
    <property type="component" value="Unassembled WGS sequence"/>
</dbReference>
<reference evidence="10 11" key="1">
    <citation type="submission" date="2016-11" db="EMBL/GenBank/DDBJ databases">
        <authorList>
            <person name="Jaros S."/>
            <person name="Januszkiewicz K."/>
            <person name="Wedrychowicz H."/>
        </authorList>
    </citation>
    <scope>NUCLEOTIDE SEQUENCE [LARGE SCALE GENOMIC DNA]</scope>
    <source>
        <strain evidence="10 11">DSM 3089</strain>
    </source>
</reference>
<dbReference type="InterPro" id="IPR036640">
    <property type="entry name" value="ABC1_TM_sf"/>
</dbReference>
<dbReference type="InterPro" id="IPR039421">
    <property type="entry name" value="Type_1_exporter"/>
</dbReference>
<keyword evidence="11" id="KW-1185">Reference proteome</keyword>
<dbReference type="InterPro" id="IPR011527">
    <property type="entry name" value="ABC1_TM_dom"/>
</dbReference>
<dbReference type="PANTHER" id="PTHR24221:SF654">
    <property type="entry name" value="ATP-BINDING CASSETTE SUB-FAMILY B MEMBER 6"/>
    <property type="match status" value="1"/>
</dbReference>
<dbReference type="PANTHER" id="PTHR24221">
    <property type="entry name" value="ATP-BINDING CASSETTE SUB-FAMILY B"/>
    <property type="match status" value="1"/>
</dbReference>
<evidence type="ECO:0000256" key="1">
    <source>
        <dbReference type="ARBA" id="ARBA00004651"/>
    </source>
</evidence>
<accession>A0A1M5Y623</accession>
<dbReference type="GO" id="GO:0034040">
    <property type="term" value="F:ATPase-coupled lipid transmembrane transporter activity"/>
    <property type="evidence" value="ECO:0007669"/>
    <property type="project" value="TreeGrafter"/>
</dbReference>
<feature type="domain" description="ABC transporter" evidence="8">
    <location>
        <begin position="341"/>
        <end position="573"/>
    </location>
</feature>
<dbReference type="PROSITE" id="PS00211">
    <property type="entry name" value="ABC_TRANSPORTER_1"/>
    <property type="match status" value="1"/>
</dbReference>
<feature type="transmembrane region" description="Helical" evidence="7">
    <location>
        <begin position="269"/>
        <end position="289"/>
    </location>
</feature>
<dbReference type="SMART" id="SM00382">
    <property type="entry name" value="AAA"/>
    <property type="match status" value="1"/>
</dbReference>
<dbReference type="PROSITE" id="PS50929">
    <property type="entry name" value="ABC_TM1F"/>
    <property type="match status" value="1"/>
</dbReference>
<dbReference type="Gene3D" id="3.40.50.300">
    <property type="entry name" value="P-loop containing nucleotide triphosphate hydrolases"/>
    <property type="match status" value="1"/>
</dbReference>
<feature type="domain" description="ABC transmembrane type-1" evidence="9">
    <location>
        <begin position="20"/>
        <end position="300"/>
    </location>
</feature>
<evidence type="ECO:0000256" key="6">
    <source>
        <dbReference type="ARBA" id="ARBA00023136"/>
    </source>
</evidence>
<dbReference type="OrthoDB" id="1924776at2"/>
<dbReference type="GO" id="GO:0005524">
    <property type="term" value="F:ATP binding"/>
    <property type="evidence" value="ECO:0007669"/>
    <property type="project" value="UniProtKB-KW"/>
</dbReference>
<proteinExistence type="predicted"/>
<dbReference type="GO" id="GO:0140359">
    <property type="term" value="F:ABC-type transporter activity"/>
    <property type="evidence" value="ECO:0007669"/>
    <property type="project" value="InterPro"/>
</dbReference>
<dbReference type="RefSeq" id="WP_072832511.1">
    <property type="nucleotide sequence ID" value="NZ_FQXP01000011.1"/>
</dbReference>
<sequence>MEEKYLKKIIKPLIPKYLSAIFLGLLLNLLIVGSSFIFKFLLDDVVPSRDMSTLTIFVIGYFSFYVFKNVVSFLKEFLFSKYGYKILYDIRSNVFSCITSKFSFTSFSSEKQGYIITLFRDWVTSISWFLSNILLSTITEGILLIIGLIVLFVTDIKIFLITLMTLPLYGIIYLCFNSKIRKNRMDMMDKDVEVIQNLKDSLDSIKEVRILNTEDKFIDKYNVSQNEFNEKALKYVITTGTYDSLANIISVLGNIVILYYGSIEVFSGNMTIGTLVVLNSIVALLYTPIERIVNFNRLLQVFKIELAKINKFLEDNISKDSVKENKDYLGSINNENKNILLQLQSVSFSYSNLKVLENINLDIEKGTSYSIVGENGCGKSTIINLVTGLLNPNKGNVFFNGVNIHEDLYSFRKQIGYVAQDTFLLNDSILNNIIFGRSEKSKEHIENLLNICEVDNFMKLNSFDLNSVIGEKGNKLSGGQKQKVALCRALYNIPKLLIIDEGTSNIDSDSERRIFKNIKAAFPELSIILISHRLSTVKLVDNVFVLKNCEIAEEGNREELYNKDSELNRIFSSHV</sequence>
<protein>
    <submittedName>
        <fullName evidence="10">ABC transporter</fullName>
    </submittedName>
</protein>
<dbReference type="GO" id="GO:0016887">
    <property type="term" value="F:ATP hydrolysis activity"/>
    <property type="evidence" value="ECO:0007669"/>
    <property type="project" value="InterPro"/>
</dbReference>
<keyword evidence="3" id="KW-0547">Nucleotide-binding</keyword>
<keyword evidence="5 7" id="KW-1133">Transmembrane helix</keyword>
<evidence type="ECO:0000256" key="5">
    <source>
        <dbReference type="ARBA" id="ARBA00022989"/>
    </source>
</evidence>
<dbReference type="SUPFAM" id="SSF52540">
    <property type="entry name" value="P-loop containing nucleoside triphosphate hydrolases"/>
    <property type="match status" value="1"/>
</dbReference>
<evidence type="ECO:0000259" key="8">
    <source>
        <dbReference type="PROSITE" id="PS50893"/>
    </source>
</evidence>
<keyword evidence="2 7" id="KW-0812">Transmembrane</keyword>
<name>A0A1M5Y623_9CLOT</name>
<dbReference type="GO" id="GO:0005886">
    <property type="term" value="C:plasma membrane"/>
    <property type="evidence" value="ECO:0007669"/>
    <property type="project" value="UniProtKB-SubCell"/>
</dbReference>
<evidence type="ECO:0000256" key="7">
    <source>
        <dbReference type="SAM" id="Phobius"/>
    </source>
</evidence>
<feature type="transmembrane region" description="Helical" evidence="7">
    <location>
        <begin position="54"/>
        <end position="74"/>
    </location>
</feature>
<organism evidence="10 11">
    <name type="scientific">Clostridium collagenovorans DSM 3089</name>
    <dbReference type="NCBI Taxonomy" id="1121306"/>
    <lineage>
        <taxon>Bacteria</taxon>
        <taxon>Bacillati</taxon>
        <taxon>Bacillota</taxon>
        <taxon>Clostridia</taxon>
        <taxon>Eubacteriales</taxon>
        <taxon>Clostridiaceae</taxon>
        <taxon>Clostridium</taxon>
    </lineage>
</organism>
<evidence type="ECO:0000259" key="9">
    <source>
        <dbReference type="PROSITE" id="PS50929"/>
    </source>
</evidence>
<feature type="transmembrane region" description="Helical" evidence="7">
    <location>
        <begin position="20"/>
        <end position="42"/>
    </location>
</feature>
<evidence type="ECO:0000313" key="11">
    <source>
        <dbReference type="Proteomes" id="UP000184526"/>
    </source>
</evidence>
<keyword evidence="6 7" id="KW-0472">Membrane</keyword>
<gene>
    <name evidence="10" type="ORF">SAMN02745196_02679</name>
</gene>
<dbReference type="Pfam" id="PF00664">
    <property type="entry name" value="ABC_membrane"/>
    <property type="match status" value="1"/>
</dbReference>
<dbReference type="InterPro" id="IPR017871">
    <property type="entry name" value="ABC_transporter-like_CS"/>
</dbReference>
<dbReference type="STRING" id="1121306.SAMN02745196_02679"/>